<dbReference type="Gene3D" id="2.130.10.10">
    <property type="entry name" value="YVTN repeat-like/Quinoprotein amine dehydrogenase"/>
    <property type="match status" value="1"/>
</dbReference>
<dbReference type="InterPro" id="IPR015943">
    <property type="entry name" value="WD40/YVTN_repeat-like_dom_sf"/>
</dbReference>
<name>A0AAN6ZC53_9PEZI</name>
<dbReference type="PROSITE" id="PS50181">
    <property type="entry name" value="FBOX"/>
    <property type="match status" value="1"/>
</dbReference>
<dbReference type="SUPFAM" id="SSF81383">
    <property type="entry name" value="F-box domain"/>
    <property type="match status" value="1"/>
</dbReference>
<dbReference type="InterPro" id="IPR036047">
    <property type="entry name" value="F-box-like_dom_sf"/>
</dbReference>
<dbReference type="Pfam" id="PF12937">
    <property type="entry name" value="F-box-like"/>
    <property type="match status" value="1"/>
</dbReference>
<accession>A0AAN6ZC53</accession>
<dbReference type="EMBL" id="MU853411">
    <property type="protein sequence ID" value="KAK4133625.1"/>
    <property type="molecule type" value="Genomic_DNA"/>
</dbReference>
<dbReference type="InterPro" id="IPR001810">
    <property type="entry name" value="F-box_dom"/>
</dbReference>
<evidence type="ECO:0000259" key="2">
    <source>
        <dbReference type="PROSITE" id="PS50181"/>
    </source>
</evidence>
<evidence type="ECO:0000313" key="4">
    <source>
        <dbReference type="Proteomes" id="UP001304895"/>
    </source>
</evidence>
<dbReference type="SUPFAM" id="SSF50978">
    <property type="entry name" value="WD40 repeat-like"/>
    <property type="match status" value="1"/>
</dbReference>
<dbReference type="InterPro" id="IPR036322">
    <property type="entry name" value="WD40_repeat_dom_sf"/>
</dbReference>
<reference evidence="3" key="1">
    <citation type="journal article" date="2023" name="Mol. Phylogenet. Evol.">
        <title>Genome-scale phylogeny and comparative genomics of the fungal order Sordariales.</title>
        <authorList>
            <person name="Hensen N."/>
            <person name="Bonometti L."/>
            <person name="Westerberg I."/>
            <person name="Brannstrom I.O."/>
            <person name="Guillou S."/>
            <person name="Cros-Aarteil S."/>
            <person name="Calhoun S."/>
            <person name="Haridas S."/>
            <person name="Kuo A."/>
            <person name="Mondo S."/>
            <person name="Pangilinan J."/>
            <person name="Riley R."/>
            <person name="LaButti K."/>
            <person name="Andreopoulos B."/>
            <person name="Lipzen A."/>
            <person name="Chen C."/>
            <person name="Yan M."/>
            <person name="Daum C."/>
            <person name="Ng V."/>
            <person name="Clum A."/>
            <person name="Steindorff A."/>
            <person name="Ohm R.A."/>
            <person name="Martin F."/>
            <person name="Silar P."/>
            <person name="Natvig D.O."/>
            <person name="Lalanne C."/>
            <person name="Gautier V."/>
            <person name="Ament-Velasquez S.L."/>
            <person name="Kruys A."/>
            <person name="Hutchinson M.I."/>
            <person name="Powell A.J."/>
            <person name="Barry K."/>
            <person name="Miller A.N."/>
            <person name="Grigoriev I.V."/>
            <person name="Debuchy R."/>
            <person name="Gladieux P."/>
            <person name="Hiltunen Thoren M."/>
            <person name="Johannesson H."/>
        </authorList>
    </citation>
    <scope>NUCLEOTIDE SEQUENCE</scope>
    <source>
        <strain evidence="3">CBS 123565</strain>
    </source>
</reference>
<keyword evidence="4" id="KW-1185">Reference proteome</keyword>
<feature type="domain" description="F-box" evidence="2">
    <location>
        <begin position="2"/>
        <end position="51"/>
    </location>
</feature>
<dbReference type="Proteomes" id="UP001304895">
    <property type="component" value="Unassembled WGS sequence"/>
</dbReference>
<feature type="region of interest" description="Disordered" evidence="1">
    <location>
        <begin position="93"/>
        <end position="113"/>
    </location>
</feature>
<gene>
    <name evidence="3" type="ORF">BT67DRAFT_450064</name>
</gene>
<proteinExistence type="predicted"/>
<sequence>MRHQLAELPDDVLLLVLANLDSARDLGALGRSCRALHHLVAHDGWRIFVKTRFPSLQVAAPATGRHTWPQLAESLTWQSRCWDRRALQFQALLPLPPHPGHGNRRDGRPQGASRGARFLSVVDAGFDPRTQQELVVWGAGEDIVARYRQRQGRDRVSKTSWHRSDGKALGLGAGYDDVKAIKIVRHGHEQALITGRHNGQLALLSAEPDRFGAQIALFDPVPDPSLNSQRSSEQDTINSLDVLYDGGKSLVVAATKSCVRIYGLPEDGAVETAPLTTYDLKEDNMTPSSARLGHAKWMEGGGSIALALVGSKDPLRYLALTPAGWVQHSAAKSARVAREFNVKHDGTVCPNSLEPVHLHTGAKRGTSLLLSAWRDGTIRLQDLRTASAFDVVYQDNVDPWSNAEALLAYGSERFITGGGDGPTIKIFDFRWTKDYYHTTGLPCLDRAPFPRPHQPFMMPPTRAGGGRARCDHVRGQACHWHGLSRRIYYRPNAKYFLSGPRRSFRSSSVWSLARASDAAPNLYVGVSGGVVEASLEQCPDTYPPPADAATVDPNFGFDDWRAAAAAVPGSGYKSRALVPSLMEIGDGYSFRGNDRSIVLSDLLTHQGPREWGGRYGGLMRHHRLDNGYQQELDFELPVEGPYS</sequence>
<protein>
    <recommendedName>
        <fullName evidence="2">F-box domain-containing protein</fullName>
    </recommendedName>
</protein>
<dbReference type="AlphaFoldDB" id="A0AAN6ZC53"/>
<evidence type="ECO:0000313" key="3">
    <source>
        <dbReference type="EMBL" id="KAK4133625.1"/>
    </source>
</evidence>
<evidence type="ECO:0000256" key="1">
    <source>
        <dbReference type="SAM" id="MobiDB-lite"/>
    </source>
</evidence>
<organism evidence="3 4">
    <name type="scientific">Trichocladium antarcticum</name>
    <dbReference type="NCBI Taxonomy" id="1450529"/>
    <lineage>
        <taxon>Eukaryota</taxon>
        <taxon>Fungi</taxon>
        <taxon>Dikarya</taxon>
        <taxon>Ascomycota</taxon>
        <taxon>Pezizomycotina</taxon>
        <taxon>Sordariomycetes</taxon>
        <taxon>Sordariomycetidae</taxon>
        <taxon>Sordariales</taxon>
        <taxon>Chaetomiaceae</taxon>
        <taxon>Trichocladium</taxon>
    </lineage>
</organism>
<comment type="caution">
    <text evidence="3">The sequence shown here is derived from an EMBL/GenBank/DDBJ whole genome shotgun (WGS) entry which is preliminary data.</text>
</comment>
<reference evidence="3" key="2">
    <citation type="submission" date="2023-05" db="EMBL/GenBank/DDBJ databases">
        <authorList>
            <consortium name="Lawrence Berkeley National Laboratory"/>
            <person name="Steindorff A."/>
            <person name="Hensen N."/>
            <person name="Bonometti L."/>
            <person name="Westerberg I."/>
            <person name="Brannstrom I.O."/>
            <person name="Guillou S."/>
            <person name="Cros-Aarteil S."/>
            <person name="Calhoun S."/>
            <person name="Haridas S."/>
            <person name="Kuo A."/>
            <person name="Mondo S."/>
            <person name="Pangilinan J."/>
            <person name="Riley R."/>
            <person name="Labutti K."/>
            <person name="Andreopoulos B."/>
            <person name="Lipzen A."/>
            <person name="Chen C."/>
            <person name="Yanf M."/>
            <person name="Daum C."/>
            <person name="Ng V."/>
            <person name="Clum A."/>
            <person name="Ohm R."/>
            <person name="Martin F."/>
            <person name="Silar P."/>
            <person name="Natvig D."/>
            <person name="Lalanne C."/>
            <person name="Gautier V."/>
            <person name="Ament-Velasquez S.L."/>
            <person name="Kruys A."/>
            <person name="Hutchinson M.I."/>
            <person name="Powell A.J."/>
            <person name="Barry K."/>
            <person name="Miller A.N."/>
            <person name="Grigoriev I.V."/>
            <person name="Debuchy R."/>
            <person name="Gladieux P."/>
            <person name="Thoren M.H."/>
            <person name="Johannesson H."/>
        </authorList>
    </citation>
    <scope>NUCLEOTIDE SEQUENCE</scope>
    <source>
        <strain evidence="3">CBS 123565</strain>
    </source>
</reference>